<dbReference type="EMBL" id="LLXI01000345">
    <property type="protein sequence ID" value="PKY44784.1"/>
    <property type="molecule type" value="Genomic_DNA"/>
</dbReference>
<dbReference type="AlphaFoldDB" id="A0A2I1GDU3"/>
<dbReference type="Proteomes" id="UP000234323">
    <property type="component" value="Unassembled WGS sequence"/>
</dbReference>
<sequence length="135" mass="16348">MSMPKNRIQKKRILRVSSYVERNTHTLLEQFKKNLLRRLHQENTLYIKYTSMMSTTENNTFVVKGKFISQRLLEEQNGNVNARWWIKITGWCSIFRFFVTFFEIFDREQGAYDKSKWGIQSENKYNYLTTNINNN</sequence>
<proteinExistence type="predicted"/>
<name>A0A2I1GDU3_9GLOM</name>
<evidence type="ECO:0000313" key="2">
    <source>
        <dbReference type="Proteomes" id="UP000234323"/>
    </source>
</evidence>
<evidence type="ECO:0000313" key="1">
    <source>
        <dbReference type="EMBL" id="PKY44784.1"/>
    </source>
</evidence>
<protein>
    <submittedName>
        <fullName evidence="1">Uncharacterized protein</fullName>
    </submittedName>
</protein>
<reference evidence="1 2" key="1">
    <citation type="submission" date="2015-10" db="EMBL/GenBank/DDBJ databases">
        <title>Genome analyses suggest a sexual origin of heterokaryosis in a supposedly ancient asexual fungus.</title>
        <authorList>
            <person name="Ropars J."/>
            <person name="Sedzielewska K."/>
            <person name="Noel J."/>
            <person name="Charron P."/>
            <person name="Farinelli L."/>
            <person name="Marton T."/>
            <person name="Kruger M."/>
            <person name="Pelin A."/>
            <person name="Brachmann A."/>
            <person name="Corradi N."/>
        </authorList>
    </citation>
    <scope>NUCLEOTIDE SEQUENCE [LARGE SCALE GENOMIC DNA]</scope>
    <source>
        <strain evidence="1 2">A4</strain>
    </source>
</reference>
<organism evidence="1 2">
    <name type="scientific">Rhizophagus irregularis</name>
    <dbReference type="NCBI Taxonomy" id="588596"/>
    <lineage>
        <taxon>Eukaryota</taxon>
        <taxon>Fungi</taxon>
        <taxon>Fungi incertae sedis</taxon>
        <taxon>Mucoromycota</taxon>
        <taxon>Glomeromycotina</taxon>
        <taxon>Glomeromycetes</taxon>
        <taxon>Glomerales</taxon>
        <taxon>Glomeraceae</taxon>
        <taxon>Rhizophagus</taxon>
    </lineage>
</organism>
<gene>
    <name evidence="1" type="ORF">RhiirA4_459188</name>
</gene>
<keyword evidence="2" id="KW-1185">Reference proteome</keyword>
<comment type="caution">
    <text evidence="1">The sequence shown here is derived from an EMBL/GenBank/DDBJ whole genome shotgun (WGS) entry which is preliminary data.</text>
</comment>
<accession>A0A2I1GDU3</accession>